<dbReference type="Gene3D" id="3.40.50.300">
    <property type="entry name" value="P-loop containing nucleotide triphosphate hydrolases"/>
    <property type="match status" value="1"/>
</dbReference>
<dbReference type="Gene3D" id="1.25.40.10">
    <property type="entry name" value="Tetratricopeptide repeat domain"/>
    <property type="match status" value="1"/>
</dbReference>
<evidence type="ECO:0000259" key="4">
    <source>
        <dbReference type="Pfam" id="PF25000"/>
    </source>
</evidence>
<dbReference type="Pfam" id="PF13229">
    <property type="entry name" value="Beta_helix"/>
    <property type="match status" value="2"/>
</dbReference>
<dbReference type="Proteomes" id="UP001164746">
    <property type="component" value="Chromosome 6"/>
</dbReference>
<evidence type="ECO:0000256" key="1">
    <source>
        <dbReference type="PROSITE-ProRule" id="PRU00339"/>
    </source>
</evidence>
<dbReference type="SMART" id="SM00028">
    <property type="entry name" value="TPR"/>
    <property type="match status" value="2"/>
</dbReference>
<dbReference type="InterPro" id="IPR012334">
    <property type="entry name" value="Pectin_lyas_fold"/>
</dbReference>
<reference evidence="5" key="1">
    <citation type="submission" date="2022-11" db="EMBL/GenBank/DDBJ databases">
        <title>Centuries of genome instability and evolution in soft-shell clam transmissible cancer (bioRxiv).</title>
        <authorList>
            <person name="Hart S.F.M."/>
            <person name="Yonemitsu M.A."/>
            <person name="Giersch R.M."/>
            <person name="Beal B.F."/>
            <person name="Arriagada G."/>
            <person name="Davis B.W."/>
            <person name="Ostrander E.A."/>
            <person name="Goff S.P."/>
            <person name="Metzger M.J."/>
        </authorList>
    </citation>
    <scope>NUCLEOTIDE SEQUENCE</scope>
    <source>
        <strain evidence="5">MELC-2E11</strain>
        <tissue evidence="5">Siphon/mantle</tissue>
    </source>
</reference>
<protein>
    <submittedName>
        <fullName evidence="5">STIP1-like protein</fullName>
    </submittedName>
</protein>
<accession>A0ABY7EFJ2</accession>
<evidence type="ECO:0000313" key="5">
    <source>
        <dbReference type="EMBL" id="WAR07919.1"/>
    </source>
</evidence>
<dbReference type="PANTHER" id="PTHR35205">
    <property type="entry name" value="NB-ARC AND TPR DOMAIN PROTEIN"/>
    <property type="match status" value="1"/>
</dbReference>
<keyword evidence="1" id="KW-0802">TPR repeat</keyword>
<dbReference type="InterPro" id="IPR027417">
    <property type="entry name" value="P-loop_NTPase"/>
</dbReference>
<keyword evidence="6" id="KW-1185">Reference proteome</keyword>
<evidence type="ECO:0000313" key="6">
    <source>
        <dbReference type="Proteomes" id="UP001164746"/>
    </source>
</evidence>
<dbReference type="InterPro" id="IPR019734">
    <property type="entry name" value="TPR_rpt"/>
</dbReference>
<name>A0ABY7EFJ2_MYAAR</name>
<feature type="domain" description="DUF7779" evidence="4">
    <location>
        <begin position="677"/>
        <end position="758"/>
    </location>
</feature>
<feature type="coiled-coil region" evidence="2">
    <location>
        <begin position="297"/>
        <end position="324"/>
    </location>
</feature>
<feature type="repeat" description="TPR" evidence="1">
    <location>
        <begin position="957"/>
        <end position="990"/>
    </location>
</feature>
<dbReference type="SUPFAM" id="SSF48452">
    <property type="entry name" value="TPR-like"/>
    <property type="match status" value="1"/>
</dbReference>
<dbReference type="Gene3D" id="2.160.20.10">
    <property type="entry name" value="Single-stranded right-handed beta-helix, Pectin lyase-like"/>
    <property type="match status" value="1"/>
</dbReference>
<dbReference type="SMART" id="SM00710">
    <property type="entry name" value="PbH1"/>
    <property type="match status" value="5"/>
</dbReference>
<keyword evidence="2" id="KW-0175">Coiled coil</keyword>
<dbReference type="InterPro" id="IPR006626">
    <property type="entry name" value="PbH1"/>
</dbReference>
<dbReference type="PANTHER" id="PTHR35205:SF1">
    <property type="entry name" value="ZU5 DOMAIN-CONTAINING PROTEIN"/>
    <property type="match status" value="1"/>
</dbReference>
<dbReference type="SUPFAM" id="SSF51126">
    <property type="entry name" value="Pectin lyase-like"/>
    <property type="match status" value="1"/>
</dbReference>
<dbReference type="SUPFAM" id="SSF52540">
    <property type="entry name" value="P-loop containing nucleoside triphosphate hydrolases"/>
    <property type="match status" value="1"/>
</dbReference>
<proteinExistence type="predicted"/>
<dbReference type="PRINTS" id="PR00364">
    <property type="entry name" value="DISEASERSIST"/>
</dbReference>
<gene>
    <name evidence="5" type="ORF">MAR_017877</name>
</gene>
<feature type="domain" description="Right handed beta helix" evidence="3">
    <location>
        <begin position="1135"/>
        <end position="1286"/>
    </location>
</feature>
<dbReference type="EMBL" id="CP111017">
    <property type="protein sequence ID" value="WAR07919.1"/>
    <property type="molecule type" value="Genomic_DNA"/>
</dbReference>
<dbReference type="InterPro" id="IPR011990">
    <property type="entry name" value="TPR-like_helical_dom_sf"/>
</dbReference>
<dbReference type="InterPro" id="IPR056681">
    <property type="entry name" value="DUF7779"/>
</dbReference>
<evidence type="ECO:0000256" key="2">
    <source>
        <dbReference type="SAM" id="Coils"/>
    </source>
</evidence>
<dbReference type="PROSITE" id="PS50005">
    <property type="entry name" value="TPR"/>
    <property type="match status" value="1"/>
</dbReference>
<feature type="domain" description="Right handed beta helix" evidence="3">
    <location>
        <begin position="1301"/>
        <end position="1401"/>
    </location>
</feature>
<organism evidence="5 6">
    <name type="scientific">Mya arenaria</name>
    <name type="common">Soft-shell clam</name>
    <dbReference type="NCBI Taxonomy" id="6604"/>
    <lineage>
        <taxon>Eukaryota</taxon>
        <taxon>Metazoa</taxon>
        <taxon>Spiralia</taxon>
        <taxon>Lophotrochozoa</taxon>
        <taxon>Mollusca</taxon>
        <taxon>Bivalvia</taxon>
        <taxon>Autobranchia</taxon>
        <taxon>Heteroconchia</taxon>
        <taxon>Euheterodonta</taxon>
        <taxon>Imparidentia</taxon>
        <taxon>Neoheterodontei</taxon>
        <taxon>Myida</taxon>
        <taxon>Myoidea</taxon>
        <taxon>Myidae</taxon>
        <taxon>Mya</taxon>
    </lineage>
</organism>
<sequence>MGDIHKHIFELKKHWEENKELEAVIVDMSNDGSPNQVIKPDIEEDQRRWLIISLCLHNAVSPALRTYVRPIVETEYKNFKKSHKIDAQQFPNYLKKYPPTKKDMNYESINNNKLVPKKISNFTKPYMYSISVNMPLYCTNIDIVPFTLFTDVANFDLCVKDGVDFTMLFLQTHMAHYTGFDDTCDQKVRNPWAHVNFTEWDTVKYQTCFQLMTQVIKNMAMPRPQEIAILDQLTNWESNGMQLLKGTTIGLELLERITEKTKALATYIRGMGMISDDNFETSRNAIDKISLLLVSSVQELKQKNAELESRADKQETIMQQLSTDVDDVKSAVAQSDDKIHQMRQQFDVVTKESEDTKRLVLGTKSDILQKVEGMAKEIQETHKDINTLKRNMSHDRPPNMPFFYPPNRLQNFIGRDFELNELETNFASNKEKVYTQVICGLGGIGKTTTDSEYAWRSADFYEGGIFWIDAENNESIANYIQKLAIDTGTTGQNAQETLHKTTRWLSMLQQKWLLVIDNVDADDISGLISELLLGSWKRESKGHLLITTRRESAEAEEDFQVSTDCCLTLEVFTPQESINFMQIRIGLDVKNELPYVESIIEELGGLPLALEQAAAHIKGLKRFGCSFKEYLEKFKKQRLKFLKVRQRSKARLAVQTTWELNFEYVKQHSDESGVGDAAVALMYISAFLFADDIPQALMNVGSPENVTDENLCEVLNDDIGPKQIMEILTRFSLFQQRYSDSVSVHRLVQEIVREKVMDQMNQKNTLRNAARMIHFALSHCKSPEDVLKSDSIERGSLGMWNRLALHANVLQTYILNFSKLNADELDVCFNLETAFLLQTSAIYHSLFQRQDEALAAQDQMLSILTNDRSDVPKKTCRDLTFVKIPLRTDQRLLLENATSAVITGDGHQKAENEPLIAIDVESLRIKGNEEFNEKRYQNAIQLYTEIVRSTSKTQLDAKVLSNRSLAYLRNMDFENALKDADSCIQIDPTNWKAYCWKAYSIANLIRLGQLEHQWESVGLAAACIAGYYNKKCLIEPKMRIAYPVVRYTMIANEDELNNELSFLVNMAYTTLLLKKGVYTFTGFCRNKCNMCSTDKAKYVDVCMRQHHFNRLPVHFENVTFVENSGQVIVDKHIVATFLRCTFRNGQKGCEKYPKCDGKEGCRHERKEECAIQFRYLERNIFVSGCNGCPGVVAQYGGAVYLKNCKLLRCGGGAALSIGNGSLMNIEDCQILKMRNLGIEARQGGMAEVKRCEIRYNQSHGIAIGPKGRGIVSGNTISDNGQEGIWAGGVLLMNRDKGIGAESTDSSGGSICTITENIICNNGMSGVSLDGGIYTVKGNRIFDNCLWGLMAKSRSSVNTENNDIFKNKCGGIRIGVNYSAVVFADGNTIREHTGPGMFSVNAHENDAVEHEARTNKSNLLG</sequence>
<dbReference type="InterPro" id="IPR011050">
    <property type="entry name" value="Pectin_lyase_fold/virulence"/>
</dbReference>
<dbReference type="InterPro" id="IPR039448">
    <property type="entry name" value="Beta_helix"/>
</dbReference>
<dbReference type="Pfam" id="PF25000">
    <property type="entry name" value="DUF7779"/>
    <property type="match status" value="1"/>
</dbReference>
<evidence type="ECO:0000259" key="3">
    <source>
        <dbReference type="Pfam" id="PF13229"/>
    </source>
</evidence>